<keyword evidence="1" id="KW-0812">Transmembrane</keyword>
<organism evidence="2 3">
    <name type="scientific">Clostridium perfringens</name>
    <dbReference type="NCBI Taxonomy" id="1502"/>
    <lineage>
        <taxon>Bacteria</taxon>
        <taxon>Bacillati</taxon>
        <taxon>Bacillota</taxon>
        <taxon>Clostridia</taxon>
        <taxon>Eubacteriales</taxon>
        <taxon>Clostridiaceae</taxon>
        <taxon>Clostridium</taxon>
    </lineage>
</organism>
<dbReference type="Proteomes" id="UP001222958">
    <property type="component" value="Unassembled WGS sequence"/>
</dbReference>
<dbReference type="SUPFAM" id="SSF50952">
    <property type="entry name" value="Soluble quinoprotein glucose dehydrogenase"/>
    <property type="match status" value="1"/>
</dbReference>
<evidence type="ECO:0000256" key="1">
    <source>
        <dbReference type="SAM" id="Phobius"/>
    </source>
</evidence>
<reference evidence="2" key="1">
    <citation type="submission" date="2023-04" db="EMBL/GenBank/DDBJ databases">
        <title>Epidemiological investigation of Clostridium perfringens isolated from cattle.</title>
        <authorList>
            <person name="Tian R."/>
        </authorList>
    </citation>
    <scope>NUCLEOTIDE SEQUENCE</scope>
    <source>
        <strain evidence="2">ZWCP172</strain>
    </source>
</reference>
<feature type="transmembrane region" description="Helical" evidence="1">
    <location>
        <begin position="400"/>
        <end position="423"/>
    </location>
</feature>
<dbReference type="RefSeq" id="WP_279856850.1">
    <property type="nucleotide sequence ID" value="NZ_JARVUX010000001.1"/>
</dbReference>
<comment type="caution">
    <text evidence="2">The sequence shown here is derived from an EMBL/GenBank/DDBJ whole genome shotgun (WGS) entry which is preliminary data.</text>
</comment>
<keyword evidence="1" id="KW-1133">Transmembrane helix</keyword>
<sequence length="430" mass="48859">MKNVIKFISLILISALLGSIICFFTNKDGKYLESEEFSEELILKGLKGARALCNNEENIYIALENKILKIDRNNNVFLEVNEEGNIYDLEYYNEFLYYTLDEKLVSYNIKSSKREVLIEDIPNKGINKEDTRILINDGKLYLTIGTSTNSGIVDEEGENPDIPPVDVVLSGRNYDENKKGAFVPYNTKTTKGEKVKGNILGNGAIIEFDIESKKKQLYSYGIRNVKGFDLNSSGEIFAIIGGIEDEGFRPLSGDSDYIYKIEGKGTWYGWPDYSGGDPVNSPRFREEGKPIINFITDEHKSYVMPKPLYQSESARNINTLLIDREGRILGDENSFLFFNNKNNTLSKLLKEGEVKELIYLDKNSYINDMKIIGDNLYILDGNKGVLFRLEKSNNINNIPIYNYFVILGINFILIGVLGIKFVLSLKKKIN</sequence>
<dbReference type="AlphaFoldDB" id="A0AAP4EEM5"/>
<dbReference type="Gene3D" id="2.120.10.30">
    <property type="entry name" value="TolB, C-terminal domain"/>
    <property type="match status" value="1"/>
</dbReference>
<name>A0AAP4EEM5_CLOPF</name>
<evidence type="ECO:0000313" key="3">
    <source>
        <dbReference type="Proteomes" id="UP001222958"/>
    </source>
</evidence>
<dbReference type="InterPro" id="IPR011041">
    <property type="entry name" value="Quinoprot_gluc/sorb_DH_b-prop"/>
</dbReference>
<dbReference type="InterPro" id="IPR011042">
    <property type="entry name" value="6-blade_b-propeller_TolB-like"/>
</dbReference>
<protein>
    <submittedName>
        <fullName evidence="2">PQQ-dependent sugar dehydrogenase</fullName>
    </submittedName>
</protein>
<proteinExistence type="predicted"/>
<evidence type="ECO:0000313" key="2">
    <source>
        <dbReference type="EMBL" id="MDH2335061.1"/>
    </source>
</evidence>
<keyword evidence="1" id="KW-0472">Membrane</keyword>
<dbReference type="EMBL" id="JARVUX010000001">
    <property type="protein sequence ID" value="MDH2335061.1"/>
    <property type="molecule type" value="Genomic_DNA"/>
</dbReference>
<gene>
    <name evidence="2" type="ORF">QDQ28_02530</name>
</gene>
<accession>A0AAP4EEM5</accession>